<dbReference type="GO" id="GO:0005201">
    <property type="term" value="F:extracellular matrix structural constituent"/>
    <property type="evidence" value="ECO:0007669"/>
    <property type="project" value="TreeGrafter"/>
</dbReference>
<accession>A0A8J4VAN6</accession>
<keyword evidence="2" id="KW-0732">Signal</keyword>
<evidence type="ECO:0000313" key="5">
    <source>
        <dbReference type="Proteomes" id="UP000695562"/>
    </source>
</evidence>
<dbReference type="InterPro" id="IPR008965">
    <property type="entry name" value="CBM2/CBM3_carb-bd_dom_sf"/>
</dbReference>
<dbReference type="Pfam" id="PF09478">
    <property type="entry name" value="CBM49"/>
    <property type="match status" value="3"/>
</dbReference>
<sequence>MYRSIFLIALVVLASAFAFSECPVTNRCERVSSWIENGERLSRYSCFLKNVGPDEVANVAMTLSGAKIKEIWEIVTSDKGKSWNLPEWRKTTPIQTGDENSVHSWGYVAYGDQALKVEICNEVKQYIERIQAVIINDHTAPQCNLSNKCTLTNQWKQDGKVHTQFNCEIKNIGPKAISHADIRLNDNQDLYNVWEIRTLNNGLSYDLTNWREMKPLESGDSHFWGYIVKAEEALNVVVCESGFVETQSPSPLNTYPSTTTSGGQQHSPQKCNATFEQKVVNTFIKDYVKYSQVEVTIKNSGQSSLSSVIVFSDAKFNSSWGIKQVDPINAPGNYQVLRNPKGLDVGSDEKFGYIFISNDGKAAPMNLISNAC</sequence>
<evidence type="ECO:0000313" key="4">
    <source>
        <dbReference type="EMBL" id="KAF2077339.1"/>
    </source>
</evidence>
<dbReference type="SUPFAM" id="SSF49384">
    <property type="entry name" value="Carbohydrate-binding domain"/>
    <property type="match status" value="1"/>
</dbReference>
<dbReference type="GO" id="GO:0030198">
    <property type="term" value="P:extracellular matrix organization"/>
    <property type="evidence" value="ECO:0007669"/>
    <property type="project" value="TreeGrafter"/>
</dbReference>
<name>A0A8J4VAN6_9MYCE</name>
<feature type="region of interest" description="Disordered" evidence="1">
    <location>
        <begin position="249"/>
        <end position="269"/>
    </location>
</feature>
<dbReference type="Gene3D" id="2.60.40.290">
    <property type="match status" value="1"/>
</dbReference>
<dbReference type="InterPro" id="IPR019028">
    <property type="entry name" value="CBM_49"/>
</dbReference>
<organism evidence="4 5">
    <name type="scientific">Polysphondylium violaceum</name>
    <dbReference type="NCBI Taxonomy" id="133409"/>
    <lineage>
        <taxon>Eukaryota</taxon>
        <taxon>Amoebozoa</taxon>
        <taxon>Evosea</taxon>
        <taxon>Eumycetozoa</taxon>
        <taxon>Dictyostelia</taxon>
        <taxon>Dictyosteliales</taxon>
        <taxon>Dictyosteliaceae</taxon>
        <taxon>Polysphondylium</taxon>
    </lineage>
</organism>
<dbReference type="OrthoDB" id="20980at2759"/>
<feature type="chain" id="PRO_5035150821" description="Carbohydrate binding domain-containing protein" evidence="2">
    <location>
        <begin position="19"/>
        <end position="372"/>
    </location>
</feature>
<dbReference type="Proteomes" id="UP000695562">
    <property type="component" value="Unassembled WGS sequence"/>
</dbReference>
<evidence type="ECO:0000259" key="3">
    <source>
        <dbReference type="SMART" id="SM01063"/>
    </source>
</evidence>
<feature type="signal peptide" evidence="2">
    <location>
        <begin position="1"/>
        <end position="18"/>
    </location>
</feature>
<evidence type="ECO:0000256" key="2">
    <source>
        <dbReference type="SAM" id="SignalP"/>
    </source>
</evidence>
<dbReference type="InterPro" id="IPR052879">
    <property type="entry name" value="Dd_Spore_Germination_Stalk"/>
</dbReference>
<dbReference type="SMART" id="SM01063">
    <property type="entry name" value="CBM49"/>
    <property type="match status" value="3"/>
</dbReference>
<dbReference type="GO" id="GO:0030247">
    <property type="term" value="F:polysaccharide binding"/>
    <property type="evidence" value="ECO:0007669"/>
    <property type="project" value="InterPro"/>
</dbReference>
<gene>
    <name evidence="4" type="ORF">CYY_001342</name>
</gene>
<dbReference type="GO" id="GO:0004553">
    <property type="term" value="F:hydrolase activity, hydrolyzing O-glycosyl compounds"/>
    <property type="evidence" value="ECO:0007669"/>
    <property type="project" value="InterPro"/>
</dbReference>
<dbReference type="InterPro" id="IPR012291">
    <property type="entry name" value="CBM2_carb-bd_dom_sf"/>
</dbReference>
<dbReference type="PANTHER" id="PTHR33239:SF12">
    <property type="entry name" value="CARBOHYDRATE BINDING DOMAIN-CONTAINING PROTEIN"/>
    <property type="match status" value="1"/>
</dbReference>
<feature type="domain" description="Carbohydrate binding" evidence="3">
    <location>
        <begin position="273"/>
        <end position="358"/>
    </location>
</feature>
<feature type="domain" description="Carbohydrate binding" evidence="3">
    <location>
        <begin position="24"/>
        <end position="110"/>
    </location>
</feature>
<keyword evidence="5" id="KW-1185">Reference proteome</keyword>
<dbReference type="GO" id="GO:0031012">
    <property type="term" value="C:extracellular matrix"/>
    <property type="evidence" value="ECO:0007669"/>
    <property type="project" value="TreeGrafter"/>
</dbReference>
<dbReference type="PANTHER" id="PTHR33239">
    <property type="entry name" value="CELLULOSE-BINDING DOMAIN-CONTAINING PROTEIN-RELATED"/>
    <property type="match status" value="1"/>
</dbReference>
<reference evidence="4" key="1">
    <citation type="submission" date="2020-01" db="EMBL/GenBank/DDBJ databases">
        <title>Development of genomics and gene disruption for Polysphondylium violaceum indicates a role for the polyketide synthase stlB in stalk morphogenesis.</title>
        <authorList>
            <person name="Narita B."/>
            <person name="Kawabe Y."/>
            <person name="Kin K."/>
            <person name="Saito T."/>
            <person name="Gibbs R."/>
            <person name="Kuspa A."/>
            <person name="Muzny D."/>
            <person name="Queller D."/>
            <person name="Richards S."/>
            <person name="Strassman J."/>
            <person name="Sucgang R."/>
            <person name="Worley K."/>
            <person name="Schaap P."/>
        </authorList>
    </citation>
    <scope>NUCLEOTIDE SEQUENCE</scope>
    <source>
        <strain evidence="4">QSvi11</strain>
    </source>
</reference>
<protein>
    <recommendedName>
        <fullName evidence="3">Carbohydrate binding domain-containing protein</fullName>
    </recommendedName>
</protein>
<comment type="caution">
    <text evidence="4">The sequence shown here is derived from an EMBL/GenBank/DDBJ whole genome shotgun (WGS) entry which is preliminary data.</text>
</comment>
<dbReference type="AlphaFoldDB" id="A0A8J4VAN6"/>
<evidence type="ECO:0000256" key="1">
    <source>
        <dbReference type="SAM" id="MobiDB-lite"/>
    </source>
</evidence>
<feature type="domain" description="Carbohydrate binding" evidence="3">
    <location>
        <begin position="145"/>
        <end position="231"/>
    </location>
</feature>
<proteinExistence type="predicted"/>
<dbReference type="EMBL" id="AJWJ01000031">
    <property type="protein sequence ID" value="KAF2077339.1"/>
    <property type="molecule type" value="Genomic_DNA"/>
</dbReference>